<reference evidence="1" key="1">
    <citation type="submission" date="2014-09" db="EMBL/GenBank/DDBJ databases">
        <authorList>
            <person name="Magalhaes I.L.F."/>
            <person name="Oliveira U."/>
            <person name="Santos F.R."/>
            <person name="Vidigal T.H.D.A."/>
            <person name="Brescovit A.D."/>
            <person name="Santos A.J."/>
        </authorList>
    </citation>
    <scope>NUCLEOTIDE SEQUENCE</scope>
    <source>
        <tissue evidence="1">Shoot tissue taken approximately 20 cm above the soil surface</tissue>
    </source>
</reference>
<dbReference type="EMBL" id="GBRH01164662">
    <property type="protein sequence ID" value="JAE33234.1"/>
    <property type="molecule type" value="Transcribed_RNA"/>
</dbReference>
<dbReference type="AlphaFoldDB" id="A0A0A9HBP8"/>
<organism evidence="1">
    <name type="scientific">Arundo donax</name>
    <name type="common">Giant reed</name>
    <name type="synonym">Donax arundinaceus</name>
    <dbReference type="NCBI Taxonomy" id="35708"/>
    <lineage>
        <taxon>Eukaryota</taxon>
        <taxon>Viridiplantae</taxon>
        <taxon>Streptophyta</taxon>
        <taxon>Embryophyta</taxon>
        <taxon>Tracheophyta</taxon>
        <taxon>Spermatophyta</taxon>
        <taxon>Magnoliopsida</taxon>
        <taxon>Liliopsida</taxon>
        <taxon>Poales</taxon>
        <taxon>Poaceae</taxon>
        <taxon>PACMAD clade</taxon>
        <taxon>Arundinoideae</taxon>
        <taxon>Arundineae</taxon>
        <taxon>Arundo</taxon>
    </lineage>
</organism>
<accession>A0A0A9HBP8</accession>
<proteinExistence type="predicted"/>
<reference evidence="1" key="2">
    <citation type="journal article" date="2015" name="Data Brief">
        <title>Shoot transcriptome of the giant reed, Arundo donax.</title>
        <authorList>
            <person name="Barrero R.A."/>
            <person name="Guerrero F.D."/>
            <person name="Moolhuijzen P."/>
            <person name="Goolsby J.A."/>
            <person name="Tidwell J."/>
            <person name="Bellgard S.E."/>
            <person name="Bellgard M.I."/>
        </authorList>
    </citation>
    <scope>NUCLEOTIDE SEQUENCE</scope>
    <source>
        <tissue evidence="1">Shoot tissue taken approximately 20 cm above the soil surface</tissue>
    </source>
</reference>
<protein>
    <submittedName>
        <fullName evidence="1">Uncharacterized protein</fullName>
    </submittedName>
</protein>
<sequence>MNMVALKVHLFIIVKSISKLDFYELIFFYYAVATSAVEYCMMDVCLA</sequence>
<evidence type="ECO:0000313" key="1">
    <source>
        <dbReference type="EMBL" id="JAE33234.1"/>
    </source>
</evidence>
<name>A0A0A9HBP8_ARUDO</name>